<dbReference type="PROSITE" id="PS50076">
    <property type="entry name" value="DNAJ_2"/>
    <property type="match status" value="1"/>
</dbReference>
<dbReference type="Gene3D" id="4.10.240.10">
    <property type="entry name" value="Zn(2)-C6 fungal-type DNA-binding domain"/>
    <property type="match status" value="1"/>
</dbReference>
<dbReference type="PROSITE" id="PS00463">
    <property type="entry name" value="ZN2_CY6_FUNGAL_1"/>
    <property type="match status" value="1"/>
</dbReference>
<sequence>MAKDTKFYDILGVSPTCTEAELKKAYKIGALKHHPDKNAHNPDAADKFKDLSHAYEVLSDPQKRSIYDQYGEEGLEGGAGAGGMNAEDLFSQFFGGGSAFGGGGLGGMFGGGMQQRGPPKARTIHHVHKVSLEDIYRGKVSKLALQKSVICPKCDGRGGKEGAVKKCAGCDGHGMKTMMRQMGPMIQRFQTVCPDCNGEGEIIREKDKCKGCNGKKTVVERKVLHVHVDRGVRTGHKIEFRGEGDQTPGVQPGDVIFEIEQKPHPRFQRKDDDLFYHAEIDLVTALAGGTIFIEHLDDRWLSVEIMPGEVISPGTIKLIRGQGMPSLRHHDFGNMYVQFDVKFPLKGFASDPAAFEALKAILPPSPPTSAPPAEIMTEIVDFEDVDPAQQARAQGASAMDEDDEDGHPGGERVHSGCGVWQDPPAASYPDYPDYPDLAQQSRFVIHILPRLQAMDYFNSSNIYGQYQDPKLAPNVSASSSPPNTHTPSPPTTAAPLPTTTVSGVAPSSSTPRIRRRNRMITSCLECRRRKLKCNKSHPCTNCVKFTRDCVFLAPALDQASQLKLTEIKEKVGSLERLLERDVAKNTTQSSGASPSQDRAVPDDADDDLPANEDEKDLEPTPLAVVDAAYGDDGENDDLLDLGIQMGKMRITERIGGFFRPKISQELEYTMQETFMTGSKGQESRSPPPSINPLPPANDWLKPGPSYIMPSSGFFFGSPGHQASLVDFLPSRLAADRLVKQYFACVHPIAQMVHRPTFEKEYEAFWDDVTLGIEPPNSVQTIVFAAMFSGVVSMDESVIMRDFGVPKDSLISNFKLGTETALGRANFLRTTKIETLQGFVMYLIPLCRAEVSRAHSVLLGAALRMAECMGLHRDGETYGMNPLETHIRRLIWHQLCFLDIRTCEAQGPRPSIRRDEYDTWLPLNVDDNDLHATGKPPAAADRWTDATFSLIRFEINEMMRTIWTDRPRIERRKISLTAVLSKIETFKANMAAKYDHLIDDRIPVQKYAKVVKALLVSRLHIMVLHRYHNSVVSPMPDRLRHIMLSSGTTNLETAMALETLPELRNWAWYTGALTQHHTAFLLLLEVYVYPHRKEVDRIWKCLDWIFECDPADDRHTKALKVLSELQRKTAIYQSMRGMRAPIVMEKHIGQRPPRVASGMTFTENKALIYGKSPEPQTTSLPEHTQHQPASATSIGRAPLPGVVFAGVSNGEALWALPNQPSPDASSDTASVAGINATMPTAGADDLMADIDWDAFDALFPPGQQNDTDMPWYNSTFPGGGGGGTFS</sequence>
<keyword evidence="4 7" id="KW-0862">Zinc</keyword>
<dbReference type="OrthoDB" id="424974at2759"/>
<gene>
    <name evidence="12" type="ORF">G7Y89_g12257</name>
</gene>
<dbReference type="Gene3D" id="2.10.230.10">
    <property type="entry name" value="Heat shock protein DnaJ, cysteine-rich domain"/>
    <property type="match status" value="1"/>
</dbReference>
<dbReference type="Pfam" id="PF00172">
    <property type="entry name" value="Zn_clus"/>
    <property type="match status" value="1"/>
</dbReference>
<dbReference type="InterPro" id="IPR012724">
    <property type="entry name" value="DnaJ"/>
</dbReference>
<keyword evidence="2" id="KW-0677">Repeat</keyword>
<dbReference type="CDD" id="cd10719">
    <property type="entry name" value="DnaJ_zf"/>
    <property type="match status" value="1"/>
</dbReference>
<feature type="region of interest" description="Disordered" evidence="8">
    <location>
        <begin position="473"/>
        <end position="514"/>
    </location>
</feature>
<keyword evidence="1 7" id="KW-0479">Metal-binding</keyword>
<dbReference type="InterPro" id="IPR036410">
    <property type="entry name" value="HSP_DnaJ_Cys-rich_dom_sf"/>
</dbReference>
<dbReference type="GO" id="GO:0008270">
    <property type="term" value="F:zinc ion binding"/>
    <property type="evidence" value="ECO:0007669"/>
    <property type="project" value="UniProtKB-KW"/>
</dbReference>
<keyword evidence="6" id="KW-0539">Nucleus</keyword>
<dbReference type="PROSITE" id="PS50048">
    <property type="entry name" value="ZN2_CY6_FUNGAL_2"/>
    <property type="match status" value="1"/>
</dbReference>
<dbReference type="FunFam" id="1.10.287.110:FF:000048">
    <property type="entry name" value="DnaJ family protein"/>
    <property type="match status" value="1"/>
</dbReference>
<dbReference type="SUPFAM" id="SSF57938">
    <property type="entry name" value="DnaJ/Hsp40 cysteine-rich domain"/>
    <property type="match status" value="1"/>
</dbReference>
<dbReference type="GO" id="GO:0003677">
    <property type="term" value="F:DNA binding"/>
    <property type="evidence" value="ECO:0007669"/>
    <property type="project" value="InterPro"/>
</dbReference>
<dbReference type="InterPro" id="IPR007219">
    <property type="entry name" value="XnlR_reg_dom"/>
</dbReference>
<name>A0A8H4VXI5_9HELO</name>
<dbReference type="Pfam" id="PF04082">
    <property type="entry name" value="Fungal_trans"/>
    <property type="match status" value="1"/>
</dbReference>
<dbReference type="GO" id="GO:0000981">
    <property type="term" value="F:DNA-binding transcription factor activity, RNA polymerase II-specific"/>
    <property type="evidence" value="ECO:0007669"/>
    <property type="project" value="InterPro"/>
</dbReference>
<feature type="region of interest" description="Disordered" evidence="8">
    <location>
        <begin position="582"/>
        <end position="622"/>
    </location>
</feature>
<dbReference type="SUPFAM" id="SSF46565">
    <property type="entry name" value="Chaperone J-domain"/>
    <property type="match status" value="1"/>
</dbReference>
<protein>
    <recommendedName>
        <fullName evidence="14">Zn(2)-C6 fungal-type domain-containing protein</fullName>
    </recommendedName>
</protein>
<evidence type="ECO:0000259" key="11">
    <source>
        <dbReference type="PROSITE" id="PS51188"/>
    </source>
</evidence>
<dbReference type="PROSITE" id="PS51188">
    <property type="entry name" value="ZF_CR"/>
    <property type="match status" value="1"/>
</dbReference>
<evidence type="ECO:0000256" key="2">
    <source>
        <dbReference type="ARBA" id="ARBA00022737"/>
    </source>
</evidence>
<dbReference type="InterPro" id="IPR001138">
    <property type="entry name" value="Zn2Cys6_DnaBD"/>
</dbReference>
<dbReference type="SUPFAM" id="SSF49493">
    <property type="entry name" value="HSP40/DnaJ peptide-binding domain"/>
    <property type="match status" value="2"/>
</dbReference>
<dbReference type="PANTHER" id="PTHR43888">
    <property type="entry name" value="DNAJ-LIKE-2, ISOFORM A-RELATED"/>
    <property type="match status" value="1"/>
</dbReference>
<feature type="region of interest" description="Disordered" evidence="8">
    <location>
        <begin position="1170"/>
        <end position="1194"/>
    </location>
</feature>
<dbReference type="PRINTS" id="PR00625">
    <property type="entry name" value="JDOMAIN"/>
</dbReference>
<dbReference type="CDD" id="cd12148">
    <property type="entry name" value="fungal_TF_MHR"/>
    <property type="match status" value="1"/>
</dbReference>
<feature type="compositionally biased region" description="Low complexity" evidence="8">
    <location>
        <begin position="473"/>
        <end position="486"/>
    </location>
</feature>
<feature type="domain" description="Zn(2)-C6 fungal-type" evidence="9">
    <location>
        <begin position="522"/>
        <end position="551"/>
    </location>
</feature>
<evidence type="ECO:0000259" key="10">
    <source>
        <dbReference type="PROSITE" id="PS50076"/>
    </source>
</evidence>
<dbReference type="SMART" id="SM00906">
    <property type="entry name" value="Fungal_trans"/>
    <property type="match status" value="1"/>
</dbReference>
<feature type="compositionally biased region" description="Polar residues" evidence="8">
    <location>
        <begin position="584"/>
        <end position="596"/>
    </location>
</feature>
<dbReference type="GO" id="GO:0051082">
    <property type="term" value="F:unfolded protein binding"/>
    <property type="evidence" value="ECO:0007669"/>
    <property type="project" value="InterPro"/>
</dbReference>
<evidence type="ECO:0000256" key="7">
    <source>
        <dbReference type="PROSITE-ProRule" id="PRU00546"/>
    </source>
</evidence>
<feature type="domain" description="CR-type" evidence="11">
    <location>
        <begin position="138"/>
        <end position="221"/>
    </location>
</feature>
<feature type="compositionally biased region" description="Acidic residues" evidence="8">
    <location>
        <begin position="602"/>
        <end position="616"/>
    </location>
</feature>
<dbReference type="InterPro" id="IPR008971">
    <property type="entry name" value="HSP40/DnaJ_pept-bd"/>
</dbReference>
<dbReference type="GO" id="GO:0009408">
    <property type="term" value="P:response to heat"/>
    <property type="evidence" value="ECO:0007669"/>
    <property type="project" value="InterPro"/>
</dbReference>
<comment type="caution">
    <text evidence="12">The sequence shown here is derived from an EMBL/GenBank/DDBJ whole genome shotgun (WGS) entry which is preliminary data.</text>
</comment>
<dbReference type="SUPFAM" id="SSF57701">
    <property type="entry name" value="Zn2/Cys6 DNA-binding domain"/>
    <property type="match status" value="1"/>
</dbReference>
<dbReference type="CDD" id="cd10747">
    <property type="entry name" value="DnaJ_C"/>
    <property type="match status" value="1"/>
</dbReference>
<evidence type="ECO:0000313" key="12">
    <source>
        <dbReference type="EMBL" id="KAF4625902.1"/>
    </source>
</evidence>
<dbReference type="Proteomes" id="UP000566819">
    <property type="component" value="Unassembled WGS sequence"/>
</dbReference>
<dbReference type="GO" id="GO:0030544">
    <property type="term" value="F:Hsp70 protein binding"/>
    <property type="evidence" value="ECO:0007669"/>
    <property type="project" value="InterPro"/>
</dbReference>
<feature type="compositionally biased region" description="Polar residues" evidence="8">
    <location>
        <begin position="1173"/>
        <end position="1192"/>
    </location>
</feature>
<dbReference type="Gene3D" id="1.10.287.110">
    <property type="entry name" value="DnaJ domain"/>
    <property type="match status" value="1"/>
</dbReference>
<dbReference type="InterPro" id="IPR036869">
    <property type="entry name" value="J_dom_sf"/>
</dbReference>
<dbReference type="EMBL" id="JAAMPI010001269">
    <property type="protein sequence ID" value="KAF4625902.1"/>
    <property type="molecule type" value="Genomic_DNA"/>
</dbReference>
<evidence type="ECO:0000256" key="3">
    <source>
        <dbReference type="ARBA" id="ARBA00022771"/>
    </source>
</evidence>
<dbReference type="InterPro" id="IPR044713">
    <property type="entry name" value="DNJA1/2-like"/>
</dbReference>
<reference evidence="12 13" key="1">
    <citation type="submission" date="2020-03" db="EMBL/GenBank/DDBJ databases">
        <title>Draft Genome Sequence of Cudoniella acicularis.</title>
        <authorList>
            <person name="Buettner E."/>
            <person name="Kellner H."/>
        </authorList>
    </citation>
    <scope>NUCLEOTIDE SEQUENCE [LARGE SCALE GENOMIC DNA]</scope>
    <source>
        <strain evidence="12 13">DSM 108380</strain>
    </source>
</reference>
<evidence type="ECO:0000256" key="8">
    <source>
        <dbReference type="SAM" id="MobiDB-lite"/>
    </source>
</evidence>
<dbReference type="SMART" id="SM00271">
    <property type="entry name" value="DnaJ"/>
    <property type="match status" value="1"/>
</dbReference>
<keyword evidence="3 7" id="KW-0863">Zinc-finger</keyword>
<evidence type="ECO:0000256" key="4">
    <source>
        <dbReference type="ARBA" id="ARBA00022833"/>
    </source>
</evidence>
<dbReference type="PROSITE" id="PS00636">
    <property type="entry name" value="DNAJ_1"/>
    <property type="match status" value="1"/>
</dbReference>
<evidence type="ECO:0000256" key="1">
    <source>
        <dbReference type="ARBA" id="ARBA00022723"/>
    </source>
</evidence>
<dbReference type="GO" id="GO:0006351">
    <property type="term" value="P:DNA-templated transcription"/>
    <property type="evidence" value="ECO:0007669"/>
    <property type="project" value="InterPro"/>
</dbReference>
<dbReference type="Pfam" id="PF01556">
    <property type="entry name" value="DnaJ_C"/>
    <property type="match status" value="1"/>
</dbReference>
<feature type="zinc finger region" description="CR-type" evidence="7">
    <location>
        <begin position="138"/>
        <end position="221"/>
    </location>
</feature>
<keyword evidence="13" id="KW-1185">Reference proteome</keyword>
<dbReference type="GO" id="GO:0005524">
    <property type="term" value="F:ATP binding"/>
    <property type="evidence" value="ECO:0007669"/>
    <property type="project" value="InterPro"/>
</dbReference>
<dbReference type="Gene3D" id="2.60.260.20">
    <property type="entry name" value="Urease metallochaperone UreE, N-terminal domain"/>
    <property type="match status" value="2"/>
</dbReference>
<dbReference type="SMART" id="SM00066">
    <property type="entry name" value="GAL4"/>
    <property type="match status" value="1"/>
</dbReference>
<accession>A0A8H4VXI5</accession>
<dbReference type="HAMAP" id="MF_01152">
    <property type="entry name" value="DnaJ"/>
    <property type="match status" value="1"/>
</dbReference>
<dbReference type="FunFam" id="2.10.230.10:FF:000001">
    <property type="entry name" value="DnaJ subfamily A member 2"/>
    <property type="match status" value="1"/>
</dbReference>
<dbReference type="Pfam" id="PF00226">
    <property type="entry name" value="DnaJ"/>
    <property type="match status" value="1"/>
</dbReference>
<dbReference type="GO" id="GO:0006457">
    <property type="term" value="P:protein folding"/>
    <property type="evidence" value="ECO:0007669"/>
    <property type="project" value="InterPro"/>
</dbReference>
<dbReference type="InterPro" id="IPR001305">
    <property type="entry name" value="HSP_DnaJ_Cys-rich_dom"/>
</dbReference>
<dbReference type="CDD" id="cd00067">
    <property type="entry name" value="GAL4"/>
    <property type="match status" value="1"/>
</dbReference>
<dbReference type="InterPro" id="IPR001623">
    <property type="entry name" value="DnaJ_domain"/>
</dbReference>
<feature type="compositionally biased region" description="Low complexity" evidence="8">
    <location>
        <begin position="493"/>
        <end position="502"/>
    </location>
</feature>
<evidence type="ECO:0008006" key="14">
    <source>
        <dbReference type="Google" id="ProtNLM"/>
    </source>
</evidence>
<dbReference type="FunFam" id="2.60.260.20:FF:000024">
    <property type="entry name" value="Mitochondrial protein import protein MAS5"/>
    <property type="match status" value="1"/>
</dbReference>
<keyword evidence="5" id="KW-0143">Chaperone</keyword>
<dbReference type="Pfam" id="PF00684">
    <property type="entry name" value="DnaJ_CXXCXGXG"/>
    <property type="match status" value="1"/>
</dbReference>
<proteinExistence type="inferred from homology"/>
<organism evidence="12 13">
    <name type="scientific">Cudoniella acicularis</name>
    <dbReference type="NCBI Taxonomy" id="354080"/>
    <lineage>
        <taxon>Eukaryota</taxon>
        <taxon>Fungi</taxon>
        <taxon>Dikarya</taxon>
        <taxon>Ascomycota</taxon>
        <taxon>Pezizomycotina</taxon>
        <taxon>Leotiomycetes</taxon>
        <taxon>Helotiales</taxon>
        <taxon>Tricladiaceae</taxon>
        <taxon>Cudoniella</taxon>
    </lineage>
</organism>
<dbReference type="InterPro" id="IPR036864">
    <property type="entry name" value="Zn2-C6_fun-type_DNA-bd_sf"/>
</dbReference>
<dbReference type="InterPro" id="IPR018253">
    <property type="entry name" value="DnaJ_domain_CS"/>
</dbReference>
<evidence type="ECO:0000256" key="6">
    <source>
        <dbReference type="ARBA" id="ARBA00023242"/>
    </source>
</evidence>
<dbReference type="InterPro" id="IPR002939">
    <property type="entry name" value="DnaJ_C"/>
</dbReference>
<evidence type="ECO:0000259" key="9">
    <source>
        <dbReference type="PROSITE" id="PS50048"/>
    </source>
</evidence>
<feature type="region of interest" description="Disordered" evidence="8">
    <location>
        <begin position="389"/>
        <end position="421"/>
    </location>
</feature>
<dbReference type="CDD" id="cd06257">
    <property type="entry name" value="DnaJ"/>
    <property type="match status" value="1"/>
</dbReference>
<evidence type="ECO:0000256" key="5">
    <source>
        <dbReference type="ARBA" id="ARBA00023186"/>
    </source>
</evidence>
<feature type="domain" description="J" evidence="10">
    <location>
        <begin position="6"/>
        <end position="71"/>
    </location>
</feature>
<evidence type="ECO:0000313" key="13">
    <source>
        <dbReference type="Proteomes" id="UP000566819"/>
    </source>
</evidence>